<sequence>MLNEYLKNASAKWMKGEGPYHNIVLSSRIRFARNLKNIPFPSLAGDEDTEKVVNTTKDSLKRAETGLGKHQLTWMKDLDNLEKQVMVEKHLISPLLAKEDRNSAVMLREDEAVSIMLNEEDHIRIQCLFPGLQLEKAYELADQLDDLIEESADYAFDEELGFLTACPTNVGTGMRASVMLHLPGLALSKQINRILSAIGQVGLAVRGLYGEESEVVGNIFQISNQITLGQSEKDMIKNLLGVTKQLVEQEEQARQNLLNESKIRLADKSGRAFGKLSNARIISSKEALELLSQVRLGVDLGLLENVDPTILDDLMVLIRPANLQKYARKDLNPQDRDIKRAEIIRKRIDLSTNKEG</sequence>
<dbReference type="RefSeq" id="WP_089022860.1">
    <property type="nucleotide sequence ID" value="NZ_NIQC01000004.1"/>
</dbReference>
<dbReference type="Gene3D" id="3.30.590.10">
    <property type="entry name" value="Glutamine synthetase/guanido kinase, catalytic domain"/>
    <property type="match status" value="1"/>
</dbReference>
<evidence type="ECO:0000313" key="11">
    <source>
        <dbReference type="Proteomes" id="UP000214588"/>
    </source>
</evidence>
<accession>A0A226C2B8</accession>
<organism evidence="10 11">
    <name type="scientific">Natranaerobius trueperi</name>
    <dbReference type="NCBI Taxonomy" id="759412"/>
    <lineage>
        <taxon>Bacteria</taxon>
        <taxon>Bacillati</taxon>
        <taxon>Bacillota</taxon>
        <taxon>Clostridia</taxon>
        <taxon>Natranaerobiales</taxon>
        <taxon>Natranaerobiaceae</taxon>
        <taxon>Natranaerobius</taxon>
    </lineage>
</organism>
<feature type="short sequence motif" description="RDXXRA motif of the pArg binding pocket involved in allosteric regulation" evidence="6">
    <location>
        <begin position="336"/>
        <end position="341"/>
    </location>
</feature>
<feature type="binding site" evidence="6 7">
    <location>
        <position position="90"/>
    </location>
    <ligand>
        <name>ATP</name>
        <dbReference type="ChEBI" id="CHEBI:30616"/>
    </ligand>
</feature>
<comment type="function">
    <text evidence="6">Catalyzes the specific phosphorylation of arginine residues in proteins.</text>
</comment>
<dbReference type="OrthoDB" id="9791353at2"/>
<keyword evidence="4 6" id="KW-0067">ATP-binding</keyword>
<feature type="binding site" evidence="6 7">
    <location>
        <begin position="206"/>
        <end position="211"/>
    </location>
    <ligand>
        <name>ATP</name>
        <dbReference type="ChEBI" id="CHEBI:30616"/>
    </ligand>
</feature>
<keyword evidence="3 6" id="KW-0418">Kinase</keyword>
<dbReference type="CDD" id="cd07930">
    <property type="entry name" value="bacterial_phosphagen_kinase"/>
    <property type="match status" value="1"/>
</dbReference>
<keyword evidence="6" id="KW-0021">Allosteric enzyme</keyword>
<dbReference type="FunFam" id="3.30.590.10:FF:000007">
    <property type="entry name" value="Protein-arginine kinase"/>
    <property type="match status" value="1"/>
</dbReference>
<dbReference type="Proteomes" id="UP000214588">
    <property type="component" value="Unassembled WGS sequence"/>
</dbReference>
<gene>
    <name evidence="6" type="primary">mcsB</name>
    <name evidence="10" type="ORF">CDO51_03250</name>
</gene>
<dbReference type="InterPro" id="IPR014746">
    <property type="entry name" value="Gln_synth/guanido_kin_cat_dom"/>
</dbReference>
<dbReference type="InterPro" id="IPR023660">
    <property type="entry name" value="Arg_Kinase"/>
</dbReference>
<dbReference type="NCBIfam" id="NF002194">
    <property type="entry name" value="PRK01059.1-4"/>
    <property type="match status" value="1"/>
</dbReference>
<dbReference type="HAMAP" id="MF_00602">
    <property type="entry name" value="Prot_Arg_kinase"/>
    <property type="match status" value="1"/>
</dbReference>
<dbReference type="GO" id="GO:0004111">
    <property type="term" value="F:creatine kinase activity"/>
    <property type="evidence" value="ECO:0007669"/>
    <property type="project" value="InterPro"/>
</dbReference>
<dbReference type="GO" id="GO:0005524">
    <property type="term" value="F:ATP binding"/>
    <property type="evidence" value="ECO:0007669"/>
    <property type="project" value="UniProtKB-UniRule"/>
</dbReference>
<keyword evidence="1 6" id="KW-0808">Transferase</keyword>
<keyword evidence="2 6" id="KW-0547">Nucleotide-binding</keyword>
<keyword evidence="11" id="KW-1185">Reference proteome</keyword>
<feature type="binding site" evidence="6 7">
    <location>
        <begin position="175"/>
        <end position="179"/>
    </location>
    <ligand>
        <name>ATP</name>
        <dbReference type="ChEBI" id="CHEBI:30616"/>
    </ligand>
</feature>
<proteinExistence type="inferred from homology"/>
<comment type="catalytic activity">
    <reaction evidence="5 6">
        <text>L-arginyl-[protein] + ATP = N(omega)-phospho-L-arginyl-[protein] + ADP + H(+)</text>
        <dbReference type="Rhea" id="RHEA:43384"/>
        <dbReference type="Rhea" id="RHEA-COMP:10532"/>
        <dbReference type="Rhea" id="RHEA-COMP:10533"/>
        <dbReference type="ChEBI" id="CHEBI:15378"/>
        <dbReference type="ChEBI" id="CHEBI:29965"/>
        <dbReference type="ChEBI" id="CHEBI:30616"/>
        <dbReference type="ChEBI" id="CHEBI:83226"/>
        <dbReference type="ChEBI" id="CHEBI:456216"/>
        <dbReference type="EC" id="2.7.14.1"/>
    </reaction>
</comment>
<feature type="domain" description="Phosphagen kinase C-terminal" evidence="9">
    <location>
        <begin position="23"/>
        <end position="253"/>
    </location>
</feature>
<dbReference type="EMBL" id="NIQC01000004">
    <property type="protein sequence ID" value="OWZ84530.1"/>
    <property type="molecule type" value="Genomic_DNA"/>
</dbReference>
<evidence type="ECO:0000256" key="4">
    <source>
        <dbReference type="ARBA" id="ARBA00022840"/>
    </source>
</evidence>
<evidence type="ECO:0000256" key="6">
    <source>
        <dbReference type="HAMAP-Rule" id="MF_00602"/>
    </source>
</evidence>
<evidence type="ECO:0000256" key="5">
    <source>
        <dbReference type="ARBA" id="ARBA00051816"/>
    </source>
</evidence>
<feature type="binding site" evidence="6 7">
    <location>
        <begin position="26"/>
        <end position="30"/>
    </location>
    <ligand>
        <name>ATP</name>
        <dbReference type="ChEBI" id="CHEBI:30616"/>
    </ligand>
</feature>
<dbReference type="SUPFAM" id="SSF55931">
    <property type="entry name" value="Glutamine synthetase/guanido kinase"/>
    <property type="match status" value="1"/>
</dbReference>
<dbReference type="EC" id="2.7.14.1" evidence="6"/>
<name>A0A226C2B8_9FIRM</name>
<dbReference type="InterPro" id="IPR000749">
    <property type="entry name" value="ATP-guanido_PTrfase"/>
</dbReference>
<evidence type="ECO:0000313" key="10">
    <source>
        <dbReference type="EMBL" id="OWZ84530.1"/>
    </source>
</evidence>
<dbReference type="GO" id="GO:1990424">
    <property type="term" value="F:protein arginine kinase activity"/>
    <property type="evidence" value="ECO:0007669"/>
    <property type="project" value="UniProtKB-EC"/>
</dbReference>
<dbReference type="InterPro" id="IPR022415">
    <property type="entry name" value="ATP-guanido_PTrfase_AS"/>
</dbReference>
<dbReference type="InterPro" id="IPR022414">
    <property type="entry name" value="ATP-guanido_PTrfase_cat"/>
</dbReference>
<comment type="activity regulation">
    <text evidence="6">Appears to be allosterically activated by the binding of pArg-containing polypeptides to the pArg-binding pocket localized in the C-terminal domain of McsB.</text>
</comment>
<reference evidence="10 11" key="1">
    <citation type="submission" date="2017-06" db="EMBL/GenBank/DDBJ databases">
        <title>Draft Genome Sequence of Natranaerobius trueperi halophilic, alkalithermophilic bacteria from soda lakes.</title>
        <authorList>
            <person name="Zhao B."/>
        </authorList>
    </citation>
    <scope>NUCLEOTIDE SEQUENCE [LARGE SCALE GENOMIC DNA]</scope>
    <source>
        <strain evidence="10 11">DSM 18760</strain>
    </source>
</reference>
<dbReference type="AlphaFoldDB" id="A0A226C2B8"/>
<evidence type="ECO:0000256" key="7">
    <source>
        <dbReference type="PROSITE-ProRule" id="PRU00843"/>
    </source>
</evidence>
<evidence type="ECO:0000256" key="8">
    <source>
        <dbReference type="RuleBase" id="RU000505"/>
    </source>
</evidence>
<evidence type="ECO:0000256" key="3">
    <source>
        <dbReference type="ARBA" id="ARBA00022777"/>
    </source>
</evidence>
<evidence type="ECO:0000256" key="1">
    <source>
        <dbReference type="ARBA" id="ARBA00022679"/>
    </source>
</evidence>
<evidence type="ECO:0000259" key="9">
    <source>
        <dbReference type="PROSITE" id="PS51510"/>
    </source>
</evidence>
<dbReference type="PANTHER" id="PTHR11547">
    <property type="entry name" value="ARGININE OR CREATINE KINASE"/>
    <property type="match status" value="1"/>
</dbReference>
<dbReference type="PROSITE" id="PS51510">
    <property type="entry name" value="PHOSPHAGEN_KINASE_C"/>
    <property type="match status" value="1"/>
</dbReference>
<protein>
    <recommendedName>
        <fullName evidence="6">Protein-arginine kinase</fullName>
        <ecNumber evidence="6">2.7.14.1</ecNumber>
    </recommendedName>
</protein>
<dbReference type="Pfam" id="PF00217">
    <property type="entry name" value="ATP-gua_Ptrans"/>
    <property type="match status" value="1"/>
</dbReference>
<comment type="similarity">
    <text evidence="6 7 8">Belongs to the ATP:guanido phosphotransferase family.</text>
</comment>
<dbReference type="GO" id="GO:0005615">
    <property type="term" value="C:extracellular space"/>
    <property type="evidence" value="ECO:0007669"/>
    <property type="project" value="TreeGrafter"/>
</dbReference>
<evidence type="ECO:0000256" key="2">
    <source>
        <dbReference type="ARBA" id="ARBA00022741"/>
    </source>
</evidence>
<feature type="binding site" evidence="6 7">
    <location>
        <position position="124"/>
    </location>
    <ligand>
        <name>ATP</name>
        <dbReference type="ChEBI" id="CHEBI:30616"/>
    </ligand>
</feature>
<dbReference type="PROSITE" id="PS00112">
    <property type="entry name" value="PHOSPHAGEN_KINASE"/>
    <property type="match status" value="1"/>
</dbReference>
<comment type="caution">
    <text evidence="10">The sequence shown here is derived from an EMBL/GenBank/DDBJ whole genome shotgun (WGS) entry which is preliminary data.</text>
</comment>
<dbReference type="GO" id="GO:0046314">
    <property type="term" value="P:phosphocreatine biosynthetic process"/>
    <property type="evidence" value="ECO:0007669"/>
    <property type="project" value="InterPro"/>
</dbReference>
<dbReference type="PANTHER" id="PTHR11547:SF38">
    <property type="entry name" value="ARGININE KINASE 1-RELATED"/>
    <property type="match status" value="1"/>
</dbReference>